<evidence type="ECO:0000313" key="2">
    <source>
        <dbReference type="Proteomes" id="UP000295509"/>
    </source>
</evidence>
<dbReference type="EMBL" id="SORE01000015">
    <property type="protein sequence ID" value="TDY45170.1"/>
    <property type="molecule type" value="Genomic_DNA"/>
</dbReference>
<dbReference type="Proteomes" id="UP000295509">
    <property type="component" value="Unassembled WGS sequence"/>
</dbReference>
<keyword evidence="2" id="KW-1185">Reference proteome</keyword>
<organism evidence="1 2">
    <name type="scientific">Paraburkholderia rhizosphaerae</name>
    <dbReference type="NCBI Taxonomy" id="480658"/>
    <lineage>
        <taxon>Bacteria</taxon>
        <taxon>Pseudomonadati</taxon>
        <taxon>Pseudomonadota</taxon>
        <taxon>Betaproteobacteria</taxon>
        <taxon>Burkholderiales</taxon>
        <taxon>Burkholderiaceae</taxon>
        <taxon>Paraburkholderia</taxon>
    </lineage>
</organism>
<sequence>MSALLPAPLSLLLLLLLLLVPLVLLLLAAALLMRVLLAMTAAFPPAIAMQGKRAPVRDAGLGHSM</sequence>
<reference evidence="1 2" key="1">
    <citation type="submission" date="2019-03" db="EMBL/GenBank/DDBJ databases">
        <title>Genomic Encyclopedia of Type Strains, Phase III (KMG-III): the genomes of soil and plant-associated and newly described type strains.</title>
        <authorList>
            <person name="Whitman W."/>
        </authorList>
    </citation>
    <scope>NUCLEOTIDE SEQUENCE [LARGE SCALE GENOMIC DNA]</scope>
    <source>
        <strain evidence="1 2">LMG 29544</strain>
    </source>
</reference>
<dbReference type="AlphaFoldDB" id="A0A4R8LNE9"/>
<proteinExistence type="predicted"/>
<protein>
    <submittedName>
        <fullName evidence="1">Uncharacterized protein</fullName>
    </submittedName>
</protein>
<accession>A0A4R8LNE9</accession>
<gene>
    <name evidence="1" type="ORF">BX592_115137</name>
</gene>
<comment type="caution">
    <text evidence="1">The sequence shown here is derived from an EMBL/GenBank/DDBJ whole genome shotgun (WGS) entry which is preliminary data.</text>
</comment>
<evidence type="ECO:0000313" key="1">
    <source>
        <dbReference type="EMBL" id="TDY45170.1"/>
    </source>
</evidence>
<name>A0A4R8LNE9_9BURK</name>